<keyword evidence="8 11" id="KW-0408">Iron</keyword>
<comment type="subcellular location">
    <subcellularLocation>
        <location evidence="1">Membrane</location>
        <topology evidence="1">Single-pass membrane protein</topology>
    </subcellularLocation>
</comment>
<dbReference type="InterPro" id="IPR017972">
    <property type="entry name" value="Cyt_P450_CS"/>
</dbReference>
<dbReference type="InterPro" id="IPR001128">
    <property type="entry name" value="Cyt_P450"/>
</dbReference>
<protein>
    <recommendedName>
        <fullName evidence="14">11-oxo-beta-amyrin 30-oxidase</fullName>
    </recommendedName>
</protein>
<evidence type="ECO:0000256" key="3">
    <source>
        <dbReference type="ARBA" id="ARBA00022617"/>
    </source>
</evidence>
<evidence type="ECO:0000256" key="6">
    <source>
        <dbReference type="ARBA" id="ARBA00022989"/>
    </source>
</evidence>
<dbReference type="Pfam" id="PF00067">
    <property type="entry name" value="p450"/>
    <property type="match status" value="1"/>
</dbReference>
<keyword evidence="6" id="KW-1133">Transmembrane helix</keyword>
<gene>
    <name evidence="12" type="ORF">VitviT2T_030206</name>
</gene>
<dbReference type="PRINTS" id="PR00463">
    <property type="entry name" value="EP450I"/>
</dbReference>
<evidence type="ECO:0000313" key="13">
    <source>
        <dbReference type="Proteomes" id="UP001227230"/>
    </source>
</evidence>
<keyword evidence="7 11" id="KW-0560">Oxidoreductase</keyword>
<accession>A0ABY9E376</accession>
<dbReference type="Proteomes" id="UP001227230">
    <property type="component" value="Chromosome 19"/>
</dbReference>
<dbReference type="SUPFAM" id="SSF48264">
    <property type="entry name" value="Cytochrome P450"/>
    <property type="match status" value="1"/>
</dbReference>
<dbReference type="PANTHER" id="PTHR24282">
    <property type="entry name" value="CYTOCHROME P450 FAMILY MEMBER"/>
    <property type="match status" value="1"/>
</dbReference>
<evidence type="ECO:0000256" key="9">
    <source>
        <dbReference type="ARBA" id="ARBA00023033"/>
    </source>
</evidence>
<dbReference type="InterPro" id="IPR050665">
    <property type="entry name" value="Cytochrome_P450_Monooxygen"/>
</dbReference>
<evidence type="ECO:0000256" key="11">
    <source>
        <dbReference type="RuleBase" id="RU000461"/>
    </source>
</evidence>
<sequence length="105" mass="12000">MIFHEVLRLYPPIAMLPRVVYKDTQVGDMCFPTGLQVVLPTILVHHDHEIWGDDAKEFNPKRFVEGVLKVTKNQVSFFPFGWGPRVCIGQNFAMMEAKIALAMIL</sequence>
<reference evidence="12 13" key="1">
    <citation type="journal article" date="2023" name="Hortic Res">
        <title>The complete reference genome for grapevine (Vitis vinifera L.) genetics and breeding.</title>
        <authorList>
            <person name="Shi X."/>
            <person name="Cao S."/>
            <person name="Wang X."/>
            <person name="Huang S."/>
            <person name="Wang Y."/>
            <person name="Liu Z."/>
            <person name="Liu W."/>
            <person name="Leng X."/>
            <person name="Peng Y."/>
            <person name="Wang N."/>
            <person name="Wang Y."/>
            <person name="Ma Z."/>
            <person name="Xu X."/>
            <person name="Zhang F."/>
            <person name="Xue H."/>
            <person name="Zhong H."/>
            <person name="Wang Y."/>
            <person name="Zhang K."/>
            <person name="Velt A."/>
            <person name="Avia K."/>
            <person name="Holtgrawe D."/>
            <person name="Grimplet J."/>
            <person name="Matus J.T."/>
            <person name="Ware D."/>
            <person name="Wu X."/>
            <person name="Wang H."/>
            <person name="Liu C."/>
            <person name="Fang Y."/>
            <person name="Rustenholz C."/>
            <person name="Cheng Z."/>
            <person name="Xiao H."/>
            <person name="Zhou Y."/>
        </authorList>
    </citation>
    <scope>NUCLEOTIDE SEQUENCE [LARGE SCALE GENOMIC DNA]</scope>
    <source>
        <strain evidence="13">cv. Pinot noir / PN40024</strain>
        <tissue evidence="12">Leaf</tissue>
    </source>
</reference>
<keyword evidence="3 11" id="KW-0349">Heme</keyword>
<evidence type="ECO:0000256" key="10">
    <source>
        <dbReference type="ARBA" id="ARBA00023136"/>
    </source>
</evidence>
<dbReference type="PANTHER" id="PTHR24282:SF255">
    <property type="entry name" value="CYTOCHROME P450 72A11-RELATED"/>
    <property type="match status" value="1"/>
</dbReference>
<dbReference type="InterPro" id="IPR002401">
    <property type="entry name" value="Cyt_P450_E_grp-I"/>
</dbReference>
<keyword evidence="5 11" id="KW-0479">Metal-binding</keyword>
<name>A0ABY9E376_VITVI</name>
<keyword evidence="4" id="KW-0812">Transmembrane</keyword>
<dbReference type="PRINTS" id="PR00385">
    <property type="entry name" value="P450"/>
</dbReference>
<evidence type="ECO:0000256" key="4">
    <source>
        <dbReference type="ARBA" id="ARBA00022692"/>
    </source>
</evidence>
<evidence type="ECO:0000256" key="8">
    <source>
        <dbReference type="ARBA" id="ARBA00023004"/>
    </source>
</evidence>
<evidence type="ECO:0000256" key="2">
    <source>
        <dbReference type="ARBA" id="ARBA00010617"/>
    </source>
</evidence>
<evidence type="ECO:0000256" key="5">
    <source>
        <dbReference type="ARBA" id="ARBA00022723"/>
    </source>
</evidence>
<evidence type="ECO:0000313" key="12">
    <source>
        <dbReference type="EMBL" id="WKA12856.1"/>
    </source>
</evidence>
<keyword evidence="9 11" id="KW-0503">Monooxygenase</keyword>
<evidence type="ECO:0000256" key="1">
    <source>
        <dbReference type="ARBA" id="ARBA00004167"/>
    </source>
</evidence>
<dbReference type="Gene3D" id="1.10.630.10">
    <property type="entry name" value="Cytochrome P450"/>
    <property type="match status" value="1"/>
</dbReference>
<keyword evidence="10" id="KW-0472">Membrane</keyword>
<evidence type="ECO:0000256" key="7">
    <source>
        <dbReference type="ARBA" id="ARBA00023002"/>
    </source>
</evidence>
<comment type="similarity">
    <text evidence="2 11">Belongs to the cytochrome P450 family.</text>
</comment>
<dbReference type="EMBL" id="CP126666">
    <property type="protein sequence ID" value="WKA12856.1"/>
    <property type="molecule type" value="Genomic_DNA"/>
</dbReference>
<keyword evidence="13" id="KW-1185">Reference proteome</keyword>
<evidence type="ECO:0008006" key="14">
    <source>
        <dbReference type="Google" id="ProtNLM"/>
    </source>
</evidence>
<proteinExistence type="inferred from homology"/>
<organism evidence="12 13">
    <name type="scientific">Vitis vinifera</name>
    <name type="common">Grape</name>
    <dbReference type="NCBI Taxonomy" id="29760"/>
    <lineage>
        <taxon>Eukaryota</taxon>
        <taxon>Viridiplantae</taxon>
        <taxon>Streptophyta</taxon>
        <taxon>Embryophyta</taxon>
        <taxon>Tracheophyta</taxon>
        <taxon>Spermatophyta</taxon>
        <taxon>Magnoliopsida</taxon>
        <taxon>eudicotyledons</taxon>
        <taxon>Gunneridae</taxon>
        <taxon>Pentapetalae</taxon>
        <taxon>rosids</taxon>
        <taxon>Vitales</taxon>
        <taxon>Vitaceae</taxon>
        <taxon>Viteae</taxon>
        <taxon>Vitis</taxon>
    </lineage>
</organism>
<dbReference type="PROSITE" id="PS00086">
    <property type="entry name" value="CYTOCHROME_P450"/>
    <property type="match status" value="1"/>
</dbReference>
<dbReference type="InterPro" id="IPR036396">
    <property type="entry name" value="Cyt_P450_sf"/>
</dbReference>